<dbReference type="Gene3D" id="1.10.418.60">
    <property type="entry name" value="Ncd80 complex, Nuf2 subunit"/>
    <property type="match status" value="1"/>
</dbReference>
<organism evidence="15 16">
    <name type="scientific">Australozyma saopauloensis</name>
    <dbReference type="NCBI Taxonomy" id="291208"/>
    <lineage>
        <taxon>Eukaryota</taxon>
        <taxon>Fungi</taxon>
        <taxon>Dikarya</taxon>
        <taxon>Ascomycota</taxon>
        <taxon>Saccharomycotina</taxon>
        <taxon>Pichiomycetes</taxon>
        <taxon>Metschnikowiaceae</taxon>
        <taxon>Australozyma</taxon>
    </lineage>
</organism>
<dbReference type="Proteomes" id="UP001338582">
    <property type="component" value="Chromosome 4"/>
</dbReference>
<dbReference type="InterPro" id="IPR005549">
    <property type="entry name" value="Kinetochore_Nuf2_N"/>
</dbReference>
<dbReference type="RefSeq" id="XP_062878664.1">
    <property type="nucleotide sequence ID" value="XM_063022594.1"/>
</dbReference>
<dbReference type="Pfam" id="PF18595">
    <property type="entry name" value="Nuf2_DHR10-like"/>
    <property type="match status" value="1"/>
</dbReference>
<evidence type="ECO:0000256" key="6">
    <source>
        <dbReference type="ARBA" id="ARBA00022776"/>
    </source>
</evidence>
<sequence>MVRQSFMVSSGAQNPRNPLIKDAFPILRISEISDTFWAMGYPVPREQLEKPTPEFIGRFLEFWIEELLSFSPTDEDQVIDTLLKQPLLQPRESVLAGDQNIDSDRPEMLLDMLPAVRLMVQFKAAKHMMSKLSMGDFTLLDLLRPELARVVRILSAIINFVRFRDEQVDRWKDSIQEISLAQQKVNNMDVRLTSITNEILRLRSLLEVDPESDNTAESGTGSENPRWERANHLNDGLRAEVKRLLDLSNVWLEKCKSSKAAVTQKYHKIVGLEKLLIDLEDERKRLETYSKMDPADLGKIIEELRSSLRTEEESLKSLEAADKNMTKTAHTIQLLQEDVLKLIKLANSTVEGSRTLEESREQVSRSKEELNNYKHRLERIYVQQQGLERKVELSEERLQKLQESARKQEDEAQKRQADLYSEYEQLASKREQNQADLDAIKIDNDEITAQTDLLKDQYHHEYNEAQDELARLNTLIRDYISEIKAFMA</sequence>
<evidence type="ECO:0008006" key="17">
    <source>
        <dbReference type="Google" id="ProtNLM"/>
    </source>
</evidence>
<dbReference type="KEGG" id="asau:88174695"/>
<reference evidence="15 16" key="1">
    <citation type="submission" date="2023-10" db="EMBL/GenBank/DDBJ databases">
        <title>Draft Genome Sequence of Candida saopaulonensis from a very Premature Infant with Sepsis.</title>
        <authorList>
            <person name="Ning Y."/>
            <person name="Dai R."/>
            <person name="Xiao M."/>
            <person name="Xu Y."/>
            <person name="Yan Q."/>
            <person name="Zhang L."/>
        </authorList>
    </citation>
    <scope>NUCLEOTIDE SEQUENCE [LARGE SCALE GENOMIC DNA]</scope>
    <source>
        <strain evidence="15 16">19XY460</strain>
    </source>
</reference>
<keyword evidence="9" id="KW-0131">Cell cycle</keyword>
<feature type="coiled-coil region" evidence="11">
    <location>
        <begin position="269"/>
        <end position="321"/>
    </location>
</feature>
<keyword evidence="16" id="KW-1185">Reference proteome</keyword>
<dbReference type="GO" id="GO:0005634">
    <property type="term" value="C:nucleus"/>
    <property type="evidence" value="ECO:0007669"/>
    <property type="project" value="UniProtKB-SubCell"/>
</dbReference>
<gene>
    <name evidence="15" type="ORF">PUMCH_003632</name>
</gene>
<dbReference type="GeneID" id="88174695"/>
<keyword evidence="6" id="KW-0498">Mitosis</keyword>
<evidence type="ECO:0000256" key="7">
    <source>
        <dbReference type="ARBA" id="ARBA00023054"/>
    </source>
</evidence>
<keyword evidence="5" id="KW-0132">Cell division</keyword>
<evidence type="ECO:0000256" key="5">
    <source>
        <dbReference type="ARBA" id="ARBA00022618"/>
    </source>
</evidence>
<feature type="domain" description="Kinetochore protein Nuf2 N-terminal" evidence="13">
    <location>
        <begin position="21"/>
        <end position="178"/>
    </location>
</feature>
<protein>
    <recommendedName>
        <fullName evidence="17">Kinetochore protein NUF2</fullName>
    </recommendedName>
</protein>
<evidence type="ECO:0000256" key="4">
    <source>
        <dbReference type="ARBA" id="ARBA00022454"/>
    </source>
</evidence>
<evidence type="ECO:0000256" key="2">
    <source>
        <dbReference type="ARBA" id="ARBA00004584"/>
    </source>
</evidence>
<evidence type="ECO:0000313" key="15">
    <source>
        <dbReference type="EMBL" id="WPK26283.1"/>
    </source>
</evidence>
<feature type="domain" description="Nuf2 DHR10-like" evidence="14">
    <location>
        <begin position="306"/>
        <end position="418"/>
    </location>
</feature>
<evidence type="ECO:0000259" key="14">
    <source>
        <dbReference type="Pfam" id="PF18595"/>
    </source>
</evidence>
<proteinExistence type="inferred from homology"/>
<evidence type="ECO:0000256" key="3">
    <source>
        <dbReference type="ARBA" id="ARBA00005498"/>
    </source>
</evidence>
<dbReference type="GO" id="GO:0051301">
    <property type="term" value="P:cell division"/>
    <property type="evidence" value="ECO:0007669"/>
    <property type="project" value="UniProtKB-KW"/>
</dbReference>
<keyword evidence="7 11" id="KW-0175">Coiled coil</keyword>
<comment type="subcellular location">
    <subcellularLocation>
        <location evidence="2">Chromosome</location>
        <location evidence="2">Centromere</location>
    </subcellularLocation>
    <subcellularLocation>
        <location evidence="1">Nucleus</location>
    </subcellularLocation>
</comment>
<dbReference type="InterPro" id="IPR041112">
    <property type="entry name" value="Nuf2_DHR10-like"/>
</dbReference>
<keyword evidence="10" id="KW-0137">Centromere</keyword>
<evidence type="ECO:0000256" key="12">
    <source>
        <dbReference type="SAM" id="MobiDB-lite"/>
    </source>
</evidence>
<accession>A0AAX4HCI8</accession>
<dbReference type="GO" id="GO:0031262">
    <property type="term" value="C:Ndc80 complex"/>
    <property type="evidence" value="ECO:0007669"/>
    <property type="project" value="InterPro"/>
</dbReference>
<evidence type="ECO:0000256" key="1">
    <source>
        <dbReference type="ARBA" id="ARBA00004123"/>
    </source>
</evidence>
<evidence type="ECO:0000256" key="10">
    <source>
        <dbReference type="ARBA" id="ARBA00023328"/>
    </source>
</evidence>
<feature type="coiled-coil region" evidence="11">
    <location>
        <begin position="455"/>
        <end position="482"/>
    </location>
</feature>
<dbReference type="Pfam" id="PF03800">
    <property type="entry name" value="Nuf2"/>
    <property type="match status" value="1"/>
</dbReference>
<feature type="coiled-coil region" evidence="11">
    <location>
        <begin position="356"/>
        <end position="418"/>
    </location>
</feature>
<dbReference type="EMBL" id="CP138897">
    <property type="protein sequence ID" value="WPK26283.1"/>
    <property type="molecule type" value="Genomic_DNA"/>
</dbReference>
<feature type="region of interest" description="Disordered" evidence="12">
    <location>
        <begin position="210"/>
        <end position="229"/>
    </location>
</feature>
<evidence type="ECO:0000259" key="13">
    <source>
        <dbReference type="Pfam" id="PF03800"/>
    </source>
</evidence>
<name>A0AAX4HCI8_9ASCO</name>
<keyword evidence="4" id="KW-0158">Chromosome</keyword>
<evidence type="ECO:0000256" key="11">
    <source>
        <dbReference type="SAM" id="Coils"/>
    </source>
</evidence>
<evidence type="ECO:0000256" key="8">
    <source>
        <dbReference type="ARBA" id="ARBA00023242"/>
    </source>
</evidence>
<dbReference type="InterPro" id="IPR038275">
    <property type="entry name" value="Nuf2_N_sf"/>
</dbReference>
<evidence type="ECO:0000256" key="9">
    <source>
        <dbReference type="ARBA" id="ARBA00023306"/>
    </source>
</evidence>
<comment type="similarity">
    <text evidence="3">Belongs to the NUF2 family.</text>
</comment>
<evidence type="ECO:0000313" key="16">
    <source>
        <dbReference type="Proteomes" id="UP001338582"/>
    </source>
</evidence>
<dbReference type="AlphaFoldDB" id="A0AAX4HCI8"/>
<keyword evidence="8" id="KW-0539">Nucleus</keyword>